<dbReference type="PANTHER" id="PTHR30535:SF34">
    <property type="entry name" value="MOLYBDATE-BINDING PROTEIN MOLA"/>
    <property type="match status" value="1"/>
</dbReference>
<evidence type="ECO:0000256" key="1">
    <source>
        <dbReference type="SAM" id="SignalP"/>
    </source>
</evidence>
<evidence type="ECO:0000259" key="2">
    <source>
        <dbReference type="PROSITE" id="PS50983"/>
    </source>
</evidence>
<dbReference type="SUPFAM" id="SSF53807">
    <property type="entry name" value="Helical backbone' metal receptor"/>
    <property type="match status" value="1"/>
</dbReference>
<comment type="caution">
    <text evidence="3">The sequence shown here is derived from an EMBL/GenBank/DDBJ whole genome shotgun (WGS) entry which is preliminary data.</text>
</comment>
<keyword evidence="4" id="KW-1185">Reference proteome</keyword>
<keyword evidence="1" id="KW-0732">Signal</keyword>
<proteinExistence type="predicted"/>
<accession>A0A2G4RE80</accession>
<dbReference type="PANTHER" id="PTHR30535">
    <property type="entry name" value="VITAMIN B12-BINDING PROTEIN"/>
    <property type="match status" value="1"/>
</dbReference>
<dbReference type="EMBL" id="PEBQ01000057">
    <property type="protein sequence ID" value="PHY94883.1"/>
    <property type="molecule type" value="Genomic_DNA"/>
</dbReference>
<dbReference type="OrthoDB" id="1632039at2"/>
<dbReference type="PROSITE" id="PS50983">
    <property type="entry name" value="FE_B12_PBP"/>
    <property type="match status" value="1"/>
</dbReference>
<evidence type="ECO:0000313" key="3">
    <source>
        <dbReference type="EMBL" id="PHY94883.1"/>
    </source>
</evidence>
<dbReference type="InterPro" id="IPR050902">
    <property type="entry name" value="ABC_Transporter_SBP"/>
</dbReference>
<dbReference type="Gene3D" id="3.40.50.1980">
    <property type="entry name" value="Nitrogenase molybdenum iron protein domain"/>
    <property type="match status" value="2"/>
</dbReference>
<feature type="chain" id="PRO_5013707061" evidence="1">
    <location>
        <begin position="30"/>
        <end position="309"/>
    </location>
</feature>
<dbReference type="Pfam" id="PF01497">
    <property type="entry name" value="Peripla_BP_2"/>
    <property type="match status" value="1"/>
</dbReference>
<evidence type="ECO:0000313" key="4">
    <source>
        <dbReference type="Proteomes" id="UP000228751"/>
    </source>
</evidence>
<gene>
    <name evidence="3" type="ORF">CSR02_03965</name>
</gene>
<sequence>MRFSVFLRRVVMCVLGAALAGPVPGAAWAERVASLNLCTDQLALMLADHKDIIGVSTLARDCTESALCAQAQDVPVLQSTAETVLAARPDVVLAGRFTARLAVRAAKEVGAKVLTLPPASSLADIPDQIMQVANAVGHPERGRQLVAAFQARLAELATTRQMSDPIAVVYEANGFVVHAHSLPDDVLAHAGLRNFATTAGTPPLGGRVPLEVLLAYHPDLLVRDPSGPGQSLAQAMLSNPVMLAMFAPPHVVDVPARLWLCGLPQTLDAVATLRHARDGVVADAARHVAENMQTRRTPLAQLPAKETQP</sequence>
<feature type="domain" description="Fe/B12 periplasmic-binding" evidence="2">
    <location>
        <begin position="31"/>
        <end position="284"/>
    </location>
</feature>
<feature type="signal peptide" evidence="1">
    <location>
        <begin position="1"/>
        <end position="29"/>
    </location>
</feature>
<dbReference type="AlphaFoldDB" id="A0A2G4RE80"/>
<reference evidence="3 4" key="1">
    <citation type="submission" date="2017-10" db="EMBL/GenBank/DDBJ databases">
        <title>Genomic analysis of the genus Acetobacter.</title>
        <authorList>
            <person name="Kim K.H."/>
            <person name="Chun B.H."/>
            <person name="Son A.R."/>
            <person name="Jeon C.O."/>
        </authorList>
    </citation>
    <scope>NUCLEOTIDE SEQUENCE [LARGE SCALE GENOMIC DNA]</scope>
    <source>
        <strain evidence="3 4">LHT 2458</strain>
    </source>
</reference>
<dbReference type="InterPro" id="IPR002491">
    <property type="entry name" value="ABC_transptr_periplasmic_BD"/>
</dbReference>
<organism evidence="3 4">
    <name type="scientific">Acetobacter pomorum</name>
    <dbReference type="NCBI Taxonomy" id="65959"/>
    <lineage>
        <taxon>Bacteria</taxon>
        <taxon>Pseudomonadati</taxon>
        <taxon>Pseudomonadota</taxon>
        <taxon>Alphaproteobacteria</taxon>
        <taxon>Acetobacterales</taxon>
        <taxon>Acetobacteraceae</taxon>
        <taxon>Acetobacter</taxon>
    </lineage>
</organism>
<name>A0A2G4RE80_9PROT</name>
<dbReference type="Proteomes" id="UP000228751">
    <property type="component" value="Unassembled WGS sequence"/>
</dbReference>
<dbReference type="RefSeq" id="WP_099540648.1">
    <property type="nucleotide sequence ID" value="NZ_PEBQ01000057.1"/>
</dbReference>
<protein>
    <submittedName>
        <fullName evidence="3">Ferrichrome ABC transporter substrate-binding protein</fullName>
    </submittedName>
</protein>